<feature type="transmembrane region" description="Helical" evidence="1">
    <location>
        <begin position="455"/>
        <end position="474"/>
    </location>
</feature>
<evidence type="ECO:0000313" key="2">
    <source>
        <dbReference type="EMBL" id="SEO70047.1"/>
    </source>
</evidence>
<reference evidence="3" key="1">
    <citation type="submission" date="2016-10" db="EMBL/GenBank/DDBJ databases">
        <authorList>
            <person name="Varghese N."/>
            <person name="Submissions S."/>
        </authorList>
    </citation>
    <scope>NUCLEOTIDE SEQUENCE [LARGE SCALE GENOMIC DNA]</scope>
    <source>
        <strain evidence="3">DSM 45413</strain>
    </source>
</reference>
<sequence length="547" mass="60724">MHKLIANKWLVSAAVTVAYLFLVLPFTEPVAFELDAAAEDAGIRSTALKAAFGAVLFVLLALCIDLVRRLRRRDDRTVFGATVAAGYLAVLAVLLLLVYPGHWTYDEFHVLHAAQTYAPYYWQHYLTVVLHTFCLYLIPTGVGIVVVQMLLAAAVVGYLASGVRALLAERRLAWLVVVPFLFIPVLFEVFHPLRMTTYSLLQLLLVGKLLLVLLAPDLRGNRYREFVAVSALVGIAAFWRTEGVLYLVFLPVAAVRLGILREVWQRNGRAVLAAVAGLALVAGLYGLTSATSRPEYQLTAFYNPLSVMVADPDLDGANVEEDLALIDTVLDVDHLRHFSDYSDIPGYWAPGALRPDYLDHLDEFYEGAISLILHNPDSFLEARWRTFVATNNLDDDRPYVPTGLLFFDAPGNEMLTTFERENIGAEPLSDPVRHEVMRFLLGMHPDGTGTAARPWLWTMLPTVVGLLVLAGAGLVRRRFTWSFLALTLLAHAGIVFLTAPAYYFMYYLPVFVAGNFLLAAALVRLADRRLAARRIDRAPAEAVLEPV</sequence>
<name>A0A1H8RUS0_9ACTN</name>
<proteinExistence type="predicted"/>
<protein>
    <submittedName>
        <fullName evidence="2">Uncharacterized protein</fullName>
    </submittedName>
</protein>
<accession>A0A1H8RUS0</accession>
<feature type="transmembrane region" description="Helical" evidence="1">
    <location>
        <begin position="172"/>
        <end position="190"/>
    </location>
</feature>
<dbReference type="OrthoDB" id="2604914at2"/>
<feature type="transmembrane region" description="Helical" evidence="1">
    <location>
        <begin position="223"/>
        <end position="239"/>
    </location>
</feature>
<feature type="transmembrane region" description="Helical" evidence="1">
    <location>
        <begin position="270"/>
        <end position="288"/>
    </location>
</feature>
<dbReference type="EMBL" id="FOEE01000003">
    <property type="protein sequence ID" value="SEO70047.1"/>
    <property type="molecule type" value="Genomic_DNA"/>
</dbReference>
<gene>
    <name evidence="2" type="ORF">SAMN05660991_01346</name>
</gene>
<evidence type="ECO:0000313" key="3">
    <source>
        <dbReference type="Proteomes" id="UP000198960"/>
    </source>
</evidence>
<dbReference type="STRING" id="673521.SAMN05660991_01346"/>
<keyword evidence="3" id="KW-1185">Reference proteome</keyword>
<evidence type="ECO:0000256" key="1">
    <source>
        <dbReference type="SAM" id="Phobius"/>
    </source>
</evidence>
<feature type="transmembrane region" description="Helical" evidence="1">
    <location>
        <begin position="505"/>
        <end position="526"/>
    </location>
</feature>
<dbReference type="RefSeq" id="WP_091941390.1">
    <property type="nucleotide sequence ID" value="NZ_FOEE01000003.1"/>
</dbReference>
<dbReference type="Proteomes" id="UP000198960">
    <property type="component" value="Unassembled WGS sequence"/>
</dbReference>
<feature type="transmembrane region" description="Helical" evidence="1">
    <location>
        <begin position="9"/>
        <end position="27"/>
    </location>
</feature>
<feature type="transmembrane region" description="Helical" evidence="1">
    <location>
        <begin position="136"/>
        <end position="160"/>
    </location>
</feature>
<organism evidence="2 3">
    <name type="scientific">Trujillonella endophytica</name>
    <dbReference type="NCBI Taxonomy" id="673521"/>
    <lineage>
        <taxon>Bacteria</taxon>
        <taxon>Bacillati</taxon>
        <taxon>Actinomycetota</taxon>
        <taxon>Actinomycetes</taxon>
        <taxon>Geodermatophilales</taxon>
        <taxon>Geodermatophilaceae</taxon>
        <taxon>Trujillonella</taxon>
    </lineage>
</organism>
<keyword evidence="1" id="KW-1133">Transmembrane helix</keyword>
<keyword evidence="1" id="KW-0812">Transmembrane</keyword>
<feature type="transmembrane region" description="Helical" evidence="1">
    <location>
        <begin position="481"/>
        <end position="499"/>
    </location>
</feature>
<feature type="transmembrane region" description="Helical" evidence="1">
    <location>
        <begin position="47"/>
        <end position="67"/>
    </location>
</feature>
<dbReference type="AlphaFoldDB" id="A0A1H8RUS0"/>
<keyword evidence="1" id="KW-0472">Membrane</keyword>
<feature type="transmembrane region" description="Helical" evidence="1">
    <location>
        <begin position="79"/>
        <end position="99"/>
    </location>
</feature>